<evidence type="ECO:0000313" key="3">
    <source>
        <dbReference type="Proteomes" id="UP001515480"/>
    </source>
</evidence>
<reference evidence="2 3" key="1">
    <citation type="journal article" date="2024" name="Science">
        <title>Giant polyketide synthase enzymes in the biosynthesis of giant marine polyether toxins.</title>
        <authorList>
            <person name="Fallon T.R."/>
            <person name="Shende V.V."/>
            <person name="Wierzbicki I.H."/>
            <person name="Pendleton A.L."/>
            <person name="Watervoot N.F."/>
            <person name="Auber R.P."/>
            <person name="Gonzalez D.J."/>
            <person name="Wisecaver J.H."/>
            <person name="Moore B.S."/>
        </authorList>
    </citation>
    <scope>NUCLEOTIDE SEQUENCE [LARGE SCALE GENOMIC DNA]</scope>
    <source>
        <strain evidence="2 3">12B1</strain>
    </source>
</reference>
<keyword evidence="3" id="KW-1185">Reference proteome</keyword>
<dbReference type="SMART" id="SM00184">
    <property type="entry name" value="RING"/>
    <property type="match status" value="1"/>
</dbReference>
<gene>
    <name evidence="2" type="ORF">AB1Y20_008592</name>
</gene>
<sequence>MPRTRRMVRENRVNAIVYEQLACLFFRRRVDARTRRAYARMTRCKRGDDWTCAICMHSTLGPAEDRLGFPIITSCGHALHAVCAFQYVQHAFDSRRVGSLPPHLLDQLSRPLSSCHFTMIAVVASKGLLFASCPTCRGEHAFAHFFG</sequence>
<evidence type="ECO:0000313" key="2">
    <source>
        <dbReference type="EMBL" id="KAL1504819.1"/>
    </source>
</evidence>
<organism evidence="2 3">
    <name type="scientific">Prymnesium parvum</name>
    <name type="common">Toxic golden alga</name>
    <dbReference type="NCBI Taxonomy" id="97485"/>
    <lineage>
        <taxon>Eukaryota</taxon>
        <taxon>Haptista</taxon>
        <taxon>Haptophyta</taxon>
        <taxon>Prymnesiophyceae</taxon>
        <taxon>Prymnesiales</taxon>
        <taxon>Prymnesiaceae</taxon>
        <taxon>Prymnesium</taxon>
    </lineage>
</organism>
<dbReference type="AlphaFoldDB" id="A0AB34ITI6"/>
<protein>
    <recommendedName>
        <fullName evidence="1">RING-type domain-containing protein</fullName>
    </recommendedName>
</protein>
<proteinExistence type="predicted"/>
<dbReference type="InterPro" id="IPR001841">
    <property type="entry name" value="Znf_RING"/>
</dbReference>
<comment type="caution">
    <text evidence="2">The sequence shown here is derived from an EMBL/GenBank/DDBJ whole genome shotgun (WGS) entry which is preliminary data.</text>
</comment>
<dbReference type="Proteomes" id="UP001515480">
    <property type="component" value="Unassembled WGS sequence"/>
</dbReference>
<accession>A0AB34ITI6</accession>
<dbReference type="InterPro" id="IPR013083">
    <property type="entry name" value="Znf_RING/FYVE/PHD"/>
</dbReference>
<dbReference type="SUPFAM" id="SSF57850">
    <property type="entry name" value="RING/U-box"/>
    <property type="match status" value="1"/>
</dbReference>
<dbReference type="Gene3D" id="3.30.40.10">
    <property type="entry name" value="Zinc/RING finger domain, C3HC4 (zinc finger)"/>
    <property type="match status" value="1"/>
</dbReference>
<feature type="domain" description="RING-type" evidence="1">
    <location>
        <begin position="52"/>
        <end position="136"/>
    </location>
</feature>
<name>A0AB34ITI6_PRYPA</name>
<dbReference type="EMBL" id="JBGBPQ010000019">
    <property type="protein sequence ID" value="KAL1504819.1"/>
    <property type="molecule type" value="Genomic_DNA"/>
</dbReference>
<evidence type="ECO:0000259" key="1">
    <source>
        <dbReference type="SMART" id="SM00184"/>
    </source>
</evidence>